<dbReference type="PANTHER" id="PTHR43383:SF2">
    <property type="entry name" value="AMIDOHYDROLASE 2 FAMILY PROTEIN"/>
    <property type="match status" value="1"/>
</dbReference>
<dbReference type="PANTHER" id="PTHR43383">
    <property type="entry name" value="NODULIN 6"/>
    <property type="match status" value="1"/>
</dbReference>
<accession>A0ABT1H6V9</accession>
<dbReference type="Pfam" id="PF04909">
    <property type="entry name" value="Amidohydro_2"/>
    <property type="match status" value="1"/>
</dbReference>
<dbReference type="SUPFAM" id="SSF51556">
    <property type="entry name" value="Metallo-dependent hydrolases"/>
    <property type="match status" value="1"/>
</dbReference>
<reference evidence="2 3" key="1">
    <citation type="submission" date="2022-06" db="EMBL/GenBank/DDBJ databases">
        <title>Genomic Encyclopedia of Archaeal and Bacterial Type Strains, Phase II (KMG-II): from individual species to whole genera.</title>
        <authorList>
            <person name="Goeker M."/>
        </authorList>
    </citation>
    <scope>NUCLEOTIDE SEQUENCE [LARGE SCALE GENOMIC DNA]</scope>
    <source>
        <strain evidence="2 3">DSM 45037</strain>
    </source>
</reference>
<dbReference type="EMBL" id="JAMTCG010000010">
    <property type="protein sequence ID" value="MCP2162974.1"/>
    <property type="molecule type" value="Genomic_DNA"/>
</dbReference>
<name>A0ABT1H6V9_9NOCA</name>
<feature type="domain" description="Amidohydrolase-related" evidence="1">
    <location>
        <begin position="141"/>
        <end position="374"/>
    </location>
</feature>
<keyword evidence="3" id="KW-1185">Reference proteome</keyword>
<dbReference type="InterPro" id="IPR032466">
    <property type="entry name" value="Metal_Hydrolase"/>
</dbReference>
<comment type="caution">
    <text evidence="2">The sequence shown here is derived from an EMBL/GenBank/DDBJ whole genome shotgun (WGS) entry which is preliminary data.</text>
</comment>
<dbReference type="InterPro" id="IPR006680">
    <property type="entry name" value="Amidohydro-rel"/>
</dbReference>
<proteinExistence type="predicted"/>
<dbReference type="Gene3D" id="3.20.20.140">
    <property type="entry name" value="Metal-dependent hydrolases"/>
    <property type="match status" value="1"/>
</dbReference>
<protein>
    <recommendedName>
        <fullName evidence="1">Amidohydrolase-related domain-containing protein</fullName>
    </recommendedName>
</protein>
<evidence type="ECO:0000313" key="3">
    <source>
        <dbReference type="Proteomes" id="UP001205740"/>
    </source>
</evidence>
<sequence>MERVSAASDALREHLSRVELVDHHVHGRWAADGDAARLAAALNEADPDPVTAAASGWETQLGVAVRARCAPLLDLPRHASPSEYCARRAVLGEGEVSRRFLSAAGVSTWLVDTGFHAGLTDPDDLATLGGSVAHEVVRLEEVAEQAAAAPGDYADEFVEILHRRTGAAVATKSVLAYRGGFGGDLSDPPERLVALAAERWRAAGGTRLTDRVLLRFGLHRALDVGLPLQFHVGFGDRDARLSQTDPLLLDEFLREAGDVPIMLLHCYPWERQAGYLAQAFPSVHLDGGLSIHHLGARSGPFVGRLLEMAPFTKLLYSSDGCGPAEFHFLGATLWRDGMASVLAGFVDADEWSLDDALRVADLVAHGNARRVYRL</sequence>
<evidence type="ECO:0000259" key="1">
    <source>
        <dbReference type="Pfam" id="PF04909"/>
    </source>
</evidence>
<organism evidence="2 3">
    <name type="scientific">Williamsia serinedens</name>
    <dbReference type="NCBI Taxonomy" id="391736"/>
    <lineage>
        <taxon>Bacteria</taxon>
        <taxon>Bacillati</taxon>
        <taxon>Actinomycetota</taxon>
        <taxon>Actinomycetes</taxon>
        <taxon>Mycobacteriales</taxon>
        <taxon>Nocardiaceae</taxon>
        <taxon>Williamsia</taxon>
    </lineage>
</organism>
<gene>
    <name evidence="2" type="ORF">LX12_004187</name>
</gene>
<dbReference type="Proteomes" id="UP001205740">
    <property type="component" value="Unassembled WGS sequence"/>
</dbReference>
<evidence type="ECO:0000313" key="2">
    <source>
        <dbReference type="EMBL" id="MCP2162974.1"/>
    </source>
</evidence>